<comment type="similarity">
    <text evidence="1">Belongs to the Gfa family.</text>
</comment>
<dbReference type="InterPro" id="IPR006913">
    <property type="entry name" value="CENP-V/GFA"/>
</dbReference>
<evidence type="ECO:0000313" key="5">
    <source>
        <dbReference type="EMBL" id="MCJ0825219.1"/>
    </source>
</evidence>
<dbReference type="Proteomes" id="UP001165423">
    <property type="component" value="Unassembled WGS sequence"/>
</dbReference>
<dbReference type="PANTHER" id="PTHR28620">
    <property type="entry name" value="CENTROMERE PROTEIN V"/>
    <property type="match status" value="1"/>
</dbReference>
<evidence type="ECO:0000256" key="3">
    <source>
        <dbReference type="ARBA" id="ARBA00022833"/>
    </source>
</evidence>
<sequence length="127" mass="13768">MVGGRSSPETAMTHSGSCHCGRIAFTLEGEVKQVIDCNCSMCRRRGGLLAFFPREALVLASKEGDYGTYRFNKEHIAHHFCPTCGISPFSEATDPKTGRAMAAVNLRCLPDVDLAALEIRQVDGASF</sequence>
<dbReference type="EMBL" id="JALGCL010000001">
    <property type="protein sequence ID" value="MCJ0825219.1"/>
    <property type="molecule type" value="Genomic_DNA"/>
</dbReference>
<accession>A0ABT0A2J7</accession>
<comment type="caution">
    <text evidence="5">The sequence shown here is derived from an EMBL/GenBank/DDBJ whole genome shotgun (WGS) entry which is preliminary data.</text>
</comment>
<proteinExistence type="inferred from homology"/>
<reference evidence="5 6" key="1">
    <citation type="submission" date="2022-03" db="EMBL/GenBank/DDBJ databases">
        <title>Luteimonas soily sp. nov., a novel bacterium isolated from the soil.</title>
        <authorList>
            <person name="Zhang X."/>
        </authorList>
    </citation>
    <scope>NUCLEOTIDE SEQUENCE [LARGE SCALE GENOMIC DNA]</scope>
    <source>
        <strain evidence="5 6">50</strain>
    </source>
</reference>
<dbReference type="SUPFAM" id="SSF51316">
    <property type="entry name" value="Mss4-like"/>
    <property type="match status" value="1"/>
</dbReference>
<gene>
    <name evidence="5" type="ORF">MQC88_04480</name>
</gene>
<keyword evidence="6" id="KW-1185">Reference proteome</keyword>
<feature type="domain" description="CENP-V/GFA" evidence="4">
    <location>
        <begin position="14"/>
        <end position="127"/>
    </location>
</feature>
<evidence type="ECO:0000256" key="2">
    <source>
        <dbReference type="ARBA" id="ARBA00022723"/>
    </source>
</evidence>
<keyword evidence="2" id="KW-0479">Metal-binding</keyword>
<name>A0ABT0A2J7_9GAMM</name>
<evidence type="ECO:0000259" key="4">
    <source>
        <dbReference type="PROSITE" id="PS51891"/>
    </source>
</evidence>
<dbReference type="PROSITE" id="PS51891">
    <property type="entry name" value="CENP_V_GFA"/>
    <property type="match status" value="1"/>
</dbReference>
<dbReference type="InterPro" id="IPR052355">
    <property type="entry name" value="CENP-V-like"/>
</dbReference>
<dbReference type="Gene3D" id="2.170.150.70">
    <property type="match status" value="1"/>
</dbReference>
<protein>
    <submittedName>
        <fullName evidence="5">GFA family protein</fullName>
    </submittedName>
</protein>
<organism evidence="5 6">
    <name type="scientific">Cognatiluteimonas sedimenti</name>
    <dbReference type="NCBI Taxonomy" id="2927791"/>
    <lineage>
        <taxon>Bacteria</taxon>
        <taxon>Pseudomonadati</taxon>
        <taxon>Pseudomonadota</taxon>
        <taxon>Gammaproteobacteria</taxon>
        <taxon>Lysobacterales</taxon>
        <taxon>Lysobacteraceae</taxon>
        <taxon>Cognatiluteimonas</taxon>
    </lineage>
</organism>
<evidence type="ECO:0000256" key="1">
    <source>
        <dbReference type="ARBA" id="ARBA00005495"/>
    </source>
</evidence>
<dbReference type="Pfam" id="PF04828">
    <property type="entry name" value="GFA"/>
    <property type="match status" value="1"/>
</dbReference>
<evidence type="ECO:0000313" key="6">
    <source>
        <dbReference type="Proteomes" id="UP001165423"/>
    </source>
</evidence>
<keyword evidence="3" id="KW-0862">Zinc</keyword>
<dbReference type="InterPro" id="IPR011057">
    <property type="entry name" value="Mss4-like_sf"/>
</dbReference>
<dbReference type="PANTHER" id="PTHR28620:SF1">
    <property type="entry name" value="CENP-V_GFA DOMAIN-CONTAINING PROTEIN"/>
    <property type="match status" value="1"/>
</dbReference>